<dbReference type="PANTHER" id="PTHR43471:SF10">
    <property type="entry name" value="SLL1107 PROTEIN"/>
    <property type="match status" value="1"/>
</dbReference>
<dbReference type="GO" id="GO:0140359">
    <property type="term" value="F:ABC-type transporter activity"/>
    <property type="evidence" value="ECO:0007669"/>
    <property type="project" value="InterPro"/>
</dbReference>
<feature type="transmembrane region" description="Helical" evidence="1">
    <location>
        <begin position="20"/>
        <end position="38"/>
    </location>
</feature>
<keyword evidence="1" id="KW-0472">Membrane</keyword>
<comment type="caution">
    <text evidence="2">The sequence shown here is derived from an EMBL/GenBank/DDBJ whole genome shotgun (WGS) entry which is preliminary data.</text>
</comment>
<accession>A0A0W8E6M9</accession>
<reference evidence="2" key="1">
    <citation type="journal article" date="2015" name="Proc. Natl. Acad. Sci. U.S.A.">
        <title>Networks of energetic and metabolic interactions define dynamics in microbial communities.</title>
        <authorList>
            <person name="Embree M."/>
            <person name="Liu J.K."/>
            <person name="Al-Bassam M.M."/>
            <person name="Zengler K."/>
        </authorList>
    </citation>
    <scope>NUCLEOTIDE SEQUENCE</scope>
</reference>
<keyword evidence="1" id="KW-1133">Transmembrane helix</keyword>
<feature type="transmembrane region" description="Helical" evidence="1">
    <location>
        <begin position="111"/>
        <end position="132"/>
    </location>
</feature>
<dbReference type="Pfam" id="PF12679">
    <property type="entry name" value="ABC2_membrane_2"/>
    <property type="match status" value="1"/>
</dbReference>
<feature type="transmembrane region" description="Helical" evidence="1">
    <location>
        <begin position="174"/>
        <end position="193"/>
    </location>
</feature>
<protein>
    <submittedName>
        <fullName evidence="2">Abc-type transport system involved in multi-copper enzyme maturation, permease component</fullName>
    </submittedName>
</protein>
<feature type="transmembrane region" description="Helical" evidence="1">
    <location>
        <begin position="58"/>
        <end position="78"/>
    </location>
</feature>
<sequence length="278" mass="30206">MKHIIKLTLKEVVNKRIIHLGITLTLIYILVYGTGLYYTAKDMVFEGENFLWGQQIGYQFLTLGWYVSTLMVGSIAIVTGAGSISQEIENGTILGLASSPIRRRDIMLGKFFAYSIVTSLYSILIIAAIMALDVYFFNLMLDPQAAVAGLIIFALLPVTLLGLTILFSSVMSTMTAGISSFMFFLVTVIGGFIEQVGALMGNASMVNVGIIASLLLPTDAVYRLALAQATGTMGHKSILDLGPFGNASSPSTLMLIYTMVYIAALLIAAIYYFDRRDL</sequence>
<dbReference type="AlphaFoldDB" id="A0A0W8E6M9"/>
<keyword evidence="1" id="KW-0812">Transmembrane</keyword>
<proteinExistence type="predicted"/>
<dbReference type="EMBL" id="LNQE01001853">
    <property type="protein sequence ID" value="KUG04282.1"/>
    <property type="molecule type" value="Genomic_DNA"/>
</dbReference>
<evidence type="ECO:0000256" key="1">
    <source>
        <dbReference type="SAM" id="Phobius"/>
    </source>
</evidence>
<evidence type="ECO:0000313" key="2">
    <source>
        <dbReference type="EMBL" id="KUG04282.1"/>
    </source>
</evidence>
<gene>
    <name evidence="2" type="ORF">ASZ90_018289</name>
</gene>
<organism evidence="2">
    <name type="scientific">hydrocarbon metagenome</name>
    <dbReference type="NCBI Taxonomy" id="938273"/>
    <lineage>
        <taxon>unclassified sequences</taxon>
        <taxon>metagenomes</taxon>
        <taxon>ecological metagenomes</taxon>
    </lineage>
</organism>
<dbReference type="PANTHER" id="PTHR43471">
    <property type="entry name" value="ABC TRANSPORTER PERMEASE"/>
    <property type="match status" value="1"/>
</dbReference>
<feature type="transmembrane region" description="Helical" evidence="1">
    <location>
        <begin position="254"/>
        <end position="273"/>
    </location>
</feature>
<name>A0A0W8E6M9_9ZZZZ</name>
<dbReference type="GO" id="GO:0005886">
    <property type="term" value="C:plasma membrane"/>
    <property type="evidence" value="ECO:0007669"/>
    <property type="project" value="UniProtKB-SubCell"/>
</dbReference>
<feature type="transmembrane region" description="Helical" evidence="1">
    <location>
        <begin position="144"/>
        <end position="167"/>
    </location>
</feature>